<dbReference type="Proteomes" id="UP000265100">
    <property type="component" value="Chromosome 3"/>
</dbReference>
<dbReference type="PANTHER" id="PTHR11269:SF8">
    <property type="entry name" value="PERIOD CIRCADIAN PROTEIN HOMOLOG 1"/>
    <property type="match status" value="1"/>
</dbReference>
<evidence type="ECO:0000256" key="5">
    <source>
        <dbReference type="ARBA" id="ARBA00023015"/>
    </source>
</evidence>
<evidence type="ECO:0000256" key="6">
    <source>
        <dbReference type="ARBA" id="ARBA00023108"/>
    </source>
</evidence>
<dbReference type="GO" id="GO:0043153">
    <property type="term" value="P:entrainment of circadian clock by photoperiod"/>
    <property type="evidence" value="ECO:0007669"/>
    <property type="project" value="TreeGrafter"/>
</dbReference>
<dbReference type="PANTHER" id="PTHR11269">
    <property type="entry name" value="PERIOD CIRCADIAN PROTEIN"/>
    <property type="match status" value="1"/>
</dbReference>
<dbReference type="InterPro" id="IPR000014">
    <property type="entry name" value="PAS"/>
</dbReference>
<feature type="compositionally biased region" description="Polar residues" evidence="9">
    <location>
        <begin position="169"/>
        <end position="179"/>
    </location>
</feature>
<feature type="compositionally biased region" description="Low complexity" evidence="9">
    <location>
        <begin position="111"/>
        <end position="121"/>
    </location>
</feature>
<dbReference type="GO" id="GO:0032922">
    <property type="term" value="P:circadian regulation of gene expression"/>
    <property type="evidence" value="ECO:0007669"/>
    <property type="project" value="TreeGrafter"/>
</dbReference>
<evidence type="ECO:0000256" key="3">
    <source>
        <dbReference type="ARBA" id="ARBA00022490"/>
    </source>
</evidence>
<keyword evidence="12" id="KW-1185">Reference proteome</keyword>
<dbReference type="InterPro" id="IPR048814">
    <property type="entry name" value="Per1-3_PAS-A"/>
</dbReference>
<organism evidence="11 12">
    <name type="scientific">Astatotilapia calliptera</name>
    <name type="common">Eastern happy</name>
    <name type="synonym">Chromis callipterus</name>
    <dbReference type="NCBI Taxonomy" id="8154"/>
    <lineage>
        <taxon>Eukaryota</taxon>
        <taxon>Metazoa</taxon>
        <taxon>Chordata</taxon>
        <taxon>Craniata</taxon>
        <taxon>Vertebrata</taxon>
        <taxon>Euteleostomi</taxon>
        <taxon>Actinopterygii</taxon>
        <taxon>Neopterygii</taxon>
        <taxon>Teleostei</taxon>
        <taxon>Neoteleostei</taxon>
        <taxon>Acanthomorphata</taxon>
        <taxon>Ovalentaria</taxon>
        <taxon>Cichlomorphae</taxon>
        <taxon>Cichliformes</taxon>
        <taxon>Cichlidae</taxon>
        <taxon>African cichlids</taxon>
        <taxon>Pseudocrenilabrinae</taxon>
        <taxon>Haplochromini</taxon>
        <taxon>Astatotilapia</taxon>
    </lineage>
</organism>
<evidence type="ECO:0000259" key="10">
    <source>
        <dbReference type="PROSITE" id="PS50112"/>
    </source>
</evidence>
<feature type="compositionally biased region" description="Polar residues" evidence="9">
    <location>
        <begin position="1"/>
        <end position="15"/>
    </location>
</feature>
<evidence type="ECO:0000256" key="8">
    <source>
        <dbReference type="ARBA" id="ARBA00023242"/>
    </source>
</evidence>
<evidence type="ECO:0000313" key="12">
    <source>
        <dbReference type="Proteomes" id="UP000265100"/>
    </source>
</evidence>
<dbReference type="Pfam" id="PF14598">
    <property type="entry name" value="PAS_11"/>
    <property type="match status" value="1"/>
</dbReference>
<accession>A0AAX7U8H3</accession>
<keyword evidence="8" id="KW-0539">Nucleus</keyword>
<dbReference type="FunFam" id="3.30.450.20:FF:000004">
    <property type="entry name" value="Period circadian protein homolog 3"/>
    <property type="match status" value="1"/>
</dbReference>
<protein>
    <recommendedName>
        <fullName evidence="10">PAS domain-containing protein</fullName>
    </recommendedName>
</protein>
<evidence type="ECO:0000256" key="7">
    <source>
        <dbReference type="ARBA" id="ARBA00023163"/>
    </source>
</evidence>
<feature type="region of interest" description="Disordered" evidence="9">
    <location>
        <begin position="1"/>
        <end position="179"/>
    </location>
</feature>
<feature type="domain" description="PAS" evidence="10">
    <location>
        <begin position="415"/>
        <end position="458"/>
    </location>
</feature>
<reference evidence="11 12" key="1">
    <citation type="submission" date="2018-05" db="EMBL/GenBank/DDBJ databases">
        <authorList>
            <person name="Datahose"/>
        </authorList>
    </citation>
    <scope>NUCLEOTIDE SEQUENCE</scope>
</reference>
<dbReference type="Ensembl" id="ENSACLT00000095526.1">
    <property type="protein sequence ID" value="ENSACLP00000061651.1"/>
    <property type="gene ID" value="ENSACLG00000006908.2"/>
</dbReference>
<dbReference type="InterPro" id="IPR057310">
    <property type="entry name" value="PER1-3_bHLH"/>
</dbReference>
<dbReference type="GO" id="GO:0000122">
    <property type="term" value="P:negative regulation of transcription by RNA polymerase II"/>
    <property type="evidence" value="ECO:0007669"/>
    <property type="project" value="TreeGrafter"/>
</dbReference>
<dbReference type="Gene3D" id="3.30.450.20">
    <property type="entry name" value="PAS domain"/>
    <property type="match status" value="2"/>
</dbReference>
<reference evidence="12" key="2">
    <citation type="submission" date="2023-03" db="EMBL/GenBank/DDBJ databases">
        <authorList>
            <consortium name="Wellcome Sanger Institute Data Sharing"/>
        </authorList>
    </citation>
    <scope>NUCLEOTIDE SEQUENCE [LARGE SCALE GENOMIC DNA]</scope>
</reference>
<dbReference type="CDD" id="cd00130">
    <property type="entry name" value="PAS"/>
    <property type="match status" value="1"/>
</dbReference>
<sequence length="726" mass="79012">MSYDNSKSMPSSSNRGRLAGANGKDPEADSQGLNVHEICSSGQLGASVTHKDQESGGGGGSSPSDGSQSGGSSRDQRCPTSDDMDGISSGNDSGERESEGGMERESRSRGHQSARSSHSSSNGKDSGMILETTESNKSSNSQSLSPPSGSLVYSLPSSSSEHHPLSTSGCSSNQSARVQTQKELMKAIKELKLRLPAERKAKGHFSTLNALKYALQCVKQVRANKEYYHQWSVEECHGCSLDLSTFTIEELDNITSEYTLKNTDTFSMAVSFLSGKVVYISPQGSSVLRCKPECLQGTIFSDLLAPQDVSTFYSSTAPCRLPQWASCIGSVDCTQEKSMFCRLSADRPQGGEMRYYPFRLTPYQLTIRDSDAAEPQPCCLLIAERVHSGYEAPRIPPDKRIFTTSHTPSCLFQEVDERAVPLLGYLPQDLVGTPILLCIHPEDRHIMVAIHEKIFQFAGQPVDYSPLRMCARSGEYVTMDTSWSSFVNPWSRKVAFIVGRHKVRTSPLNEDVFTAPQDCENRVTTPDIVHLSEQIHRLLVQPVHSSSSQGYSSLGSSGSRDEAAGMTFQQICKDVHMVKTNGQQVFIESRNRPLPRKNTSTGKRLEFLVPAPLVPKEPSTSYSYQQINCLDSVIRYLDSCNIPNTVKRKCGSYSCTASSASDDDKQEPNGNSKGGSVNLVGEPPPLPPLTMATKAESVASVTSQCSFSSTIVHVGDKKPPESGGPR</sequence>
<feature type="compositionally biased region" description="Low complexity" evidence="9">
    <location>
        <begin position="62"/>
        <end position="73"/>
    </location>
</feature>
<evidence type="ECO:0000313" key="11">
    <source>
        <dbReference type="Ensembl" id="ENSACLP00000061651.1"/>
    </source>
</evidence>
<evidence type="ECO:0000256" key="9">
    <source>
        <dbReference type="SAM" id="MobiDB-lite"/>
    </source>
</evidence>
<keyword evidence="4" id="KW-0677">Repeat</keyword>
<name>A0AAX7U8H3_ASTCA</name>
<dbReference type="SMART" id="SM00091">
    <property type="entry name" value="PAS"/>
    <property type="match status" value="2"/>
</dbReference>
<dbReference type="GO" id="GO:0000976">
    <property type="term" value="F:transcription cis-regulatory region binding"/>
    <property type="evidence" value="ECO:0007669"/>
    <property type="project" value="TreeGrafter"/>
</dbReference>
<dbReference type="GO" id="GO:0001222">
    <property type="term" value="F:transcription corepressor binding"/>
    <property type="evidence" value="ECO:0007669"/>
    <property type="project" value="TreeGrafter"/>
</dbReference>
<dbReference type="Pfam" id="PF23170">
    <property type="entry name" value="bHLH_PER"/>
    <property type="match status" value="1"/>
</dbReference>
<feature type="region of interest" description="Disordered" evidence="9">
    <location>
        <begin position="657"/>
        <end position="690"/>
    </location>
</feature>
<feature type="compositionally biased region" description="Basic and acidic residues" evidence="9">
    <location>
        <begin position="93"/>
        <end position="108"/>
    </location>
</feature>
<evidence type="ECO:0000256" key="2">
    <source>
        <dbReference type="ARBA" id="ARBA00004496"/>
    </source>
</evidence>
<dbReference type="PROSITE" id="PS50112">
    <property type="entry name" value="PAS"/>
    <property type="match status" value="1"/>
</dbReference>
<keyword evidence="7" id="KW-0804">Transcription</keyword>
<dbReference type="AlphaFoldDB" id="A0AAX7U8H3"/>
<dbReference type="GO" id="GO:0005737">
    <property type="term" value="C:cytoplasm"/>
    <property type="evidence" value="ECO:0007669"/>
    <property type="project" value="UniProtKB-SubCell"/>
</dbReference>
<comment type="subcellular location">
    <subcellularLocation>
        <location evidence="2">Cytoplasm</location>
    </subcellularLocation>
    <subcellularLocation>
        <location evidence="1">Nucleus</location>
    </subcellularLocation>
</comment>
<dbReference type="GeneTree" id="ENSGT00940000159217"/>
<dbReference type="InterPro" id="IPR050760">
    <property type="entry name" value="Period_circadian_regulator"/>
</dbReference>
<feature type="compositionally biased region" description="Low complexity" evidence="9">
    <location>
        <begin position="135"/>
        <end position="159"/>
    </location>
</feature>
<dbReference type="SUPFAM" id="SSF55785">
    <property type="entry name" value="PYP-like sensor domain (PAS domain)"/>
    <property type="match status" value="1"/>
</dbReference>
<dbReference type="InterPro" id="IPR035965">
    <property type="entry name" value="PAS-like_dom_sf"/>
</dbReference>
<evidence type="ECO:0000256" key="1">
    <source>
        <dbReference type="ARBA" id="ARBA00004123"/>
    </source>
</evidence>
<keyword evidence="3" id="KW-0963">Cytoplasm</keyword>
<keyword evidence="6" id="KW-0090">Biological rhythms</keyword>
<reference evidence="11" key="3">
    <citation type="submission" date="2025-08" db="UniProtKB">
        <authorList>
            <consortium name="Ensembl"/>
        </authorList>
    </citation>
    <scope>IDENTIFICATION</scope>
</reference>
<dbReference type="GO" id="GO:0005634">
    <property type="term" value="C:nucleus"/>
    <property type="evidence" value="ECO:0007669"/>
    <property type="project" value="UniProtKB-SubCell"/>
</dbReference>
<reference evidence="11" key="4">
    <citation type="submission" date="2025-09" db="UniProtKB">
        <authorList>
            <consortium name="Ensembl"/>
        </authorList>
    </citation>
    <scope>IDENTIFICATION</scope>
</reference>
<evidence type="ECO:0000256" key="4">
    <source>
        <dbReference type="ARBA" id="ARBA00022737"/>
    </source>
</evidence>
<keyword evidence="5" id="KW-0805">Transcription regulation</keyword>
<dbReference type="FunFam" id="3.30.450.20:FF:000013">
    <property type="entry name" value="Period circadian protein homolog 2"/>
    <property type="match status" value="1"/>
</dbReference>
<proteinExistence type="predicted"/>
<dbReference type="Pfam" id="PF21353">
    <property type="entry name" value="Per3-like_PAS-A"/>
    <property type="match status" value="1"/>
</dbReference>